<keyword evidence="3" id="KW-0804">Transcription</keyword>
<gene>
    <name evidence="6" type="ORF">OHA22_44505</name>
</gene>
<feature type="domain" description="HTH gntR-type" evidence="5">
    <location>
        <begin position="192"/>
        <end position="260"/>
    </location>
</feature>
<dbReference type="InterPro" id="IPR000524">
    <property type="entry name" value="Tscrpt_reg_HTH_GntR"/>
</dbReference>
<proteinExistence type="predicted"/>
<dbReference type="EMBL" id="CP108222">
    <property type="protein sequence ID" value="WTT22099.1"/>
    <property type="molecule type" value="Genomic_DNA"/>
</dbReference>
<dbReference type="Pfam" id="PF00392">
    <property type="entry name" value="GntR"/>
    <property type="match status" value="2"/>
</dbReference>
<dbReference type="SMART" id="SM00345">
    <property type="entry name" value="HTH_GNTR"/>
    <property type="match status" value="2"/>
</dbReference>
<keyword evidence="1" id="KW-0805">Transcription regulation</keyword>
<feature type="domain" description="HTH gntR-type" evidence="5">
    <location>
        <begin position="99"/>
        <end position="167"/>
    </location>
</feature>
<keyword evidence="2" id="KW-0238">DNA-binding</keyword>
<feature type="compositionally biased region" description="Polar residues" evidence="4">
    <location>
        <begin position="249"/>
        <end position="278"/>
    </location>
</feature>
<evidence type="ECO:0000256" key="2">
    <source>
        <dbReference type="ARBA" id="ARBA00023125"/>
    </source>
</evidence>
<sequence>MTSGETYAGPVNQMGAAARANERRHPPASDAPPWQQHLIELPVYTPGVRFTHDDRTRYANAVAAAHRAGGSMFGIAAFLGCPSGLVHRLVDLGEGLDEAGEAHRVETVLRARISDGTYRVGDVLPSRDRLCVELGVLDDSVRRALARLAHAGLTLGISALGTVVMDPDAPPAGPTLRVRKQSGQTQTWTLPRIQSPRIRDVVIARIKDGTYPEGSRIPGTKALTEEFGTTEGTLKSALRPLRKRGILSGTRQRGTVVHSSARSLLTSAEKNGTGTDRA</sequence>
<dbReference type="SUPFAM" id="SSF46785">
    <property type="entry name" value="Winged helix' DNA-binding domain"/>
    <property type="match status" value="2"/>
</dbReference>
<dbReference type="GO" id="GO:0003700">
    <property type="term" value="F:DNA-binding transcription factor activity"/>
    <property type="evidence" value="ECO:0007669"/>
    <property type="project" value="InterPro"/>
</dbReference>
<dbReference type="PANTHER" id="PTHR44846:SF17">
    <property type="entry name" value="GNTR-FAMILY TRANSCRIPTIONAL REGULATOR"/>
    <property type="match status" value="1"/>
</dbReference>
<evidence type="ECO:0000256" key="4">
    <source>
        <dbReference type="SAM" id="MobiDB-lite"/>
    </source>
</evidence>
<protein>
    <submittedName>
        <fullName evidence="6">GntR family transcriptional regulator</fullName>
    </submittedName>
</protein>
<accession>A0AAU2AEF3</accession>
<dbReference type="GO" id="GO:0003677">
    <property type="term" value="F:DNA binding"/>
    <property type="evidence" value="ECO:0007669"/>
    <property type="project" value="UniProtKB-KW"/>
</dbReference>
<dbReference type="AlphaFoldDB" id="A0AAU2AEF3"/>
<dbReference type="Gene3D" id="1.10.10.10">
    <property type="entry name" value="Winged helix-like DNA-binding domain superfamily/Winged helix DNA-binding domain"/>
    <property type="match status" value="2"/>
</dbReference>
<dbReference type="InterPro" id="IPR050679">
    <property type="entry name" value="Bact_HTH_transcr_reg"/>
</dbReference>
<dbReference type="GO" id="GO:0045892">
    <property type="term" value="P:negative regulation of DNA-templated transcription"/>
    <property type="evidence" value="ECO:0007669"/>
    <property type="project" value="TreeGrafter"/>
</dbReference>
<organism evidence="6">
    <name type="scientific">Streptomyces sp. NBC_00093</name>
    <dbReference type="NCBI Taxonomy" id="2975649"/>
    <lineage>
        <taxon>Bacteria</taxon>
        <taxon>Bacillati</taxon>
        <taxon>Actinomycetota</taxon>
        <taxon>Actinomycetes</taxon>
        <taxon>Kitasatosporales</taxon>
        <taxon>Streptomycetaceae</taxon>
        <taxon>Streptomyces</taxon>
    </lineage>
</organism>
<dbReference type="PROSITE" id="PS50949">
    <property type="entry name" value="HTH_GNTR"/>
    <property type="match status" value="2"/>
</dbReference>
<reference evidence="6" key="1">
    <citation type="submission" date="2022-10" db="EMBL/GenBank/DDBJ databases">
        <title>The complete genomes of actinobacterial strains from the NBC collection.</title>
        <authorList>
            <person name="Joergensen T.S."/>
            <person name="Alvarez Arevalo M."/>
            <person name="Sterndorff E.B."/>
            <person name="Faurdal D."/>
            <person name="Vuksanovic O."/>
            <person name="Mourched A.-S."/>
            <person name="Charusanti P."/>
            <person name="Shaw S."/>
            <person name="Blin K."/>
            <person name="Weber T."/>
        </authorList>
    </citation>
    <scope>NUCLEOTIDE SEQUENCE</scope>
    <source>
        <strain evidence="6">NBC_00093</strain>
    </source>
</reference>
<name>A0AAU2AEF3_9ACTN</name>
<feature type="region of interest" description="Disordered" evidence="4">
    <location>
        <begin position="247"/>
        <end position="278"/>
    </location>
</feature>
<dbReference type="InterPro" id="IPR036388">
    <property type="entry name" value="WH-like_DNA-bd_sf"/>
</dbReference>
<evidence type="ECO:0000256" key="3">
    <source>
        <dbReference type="ARBA" id="ARBA00023163"/>
    </source>
</evidence>
<evidence type="ECO:0000313" key="6">
    <source>
        <dbReference type="EMBL" id="WTT22099.1"/>
    </source>
</evidence>
<dbReference type="PANTHER" id="PTHR44846">
    <property type="entry name" value="MANNOSYL-D-GLYCERATE TRANSPORT/METABOLISM SYSTEM REPRESSOR MNGR-RELATED"/>
    <property type="match status" value="1"/>
</dbReference>
<evidence type="ECO:0000259" key="5">
    <source>
        <dbReference type="PROSITE" id="PS50949"/>
    </source>
</evidence>
<dbReference type="InterPro" id="IPR036390">
    <property type="entry name" value="WH_DNA-bd_sf"/>
</dbReference>
<evidence type="ECO:0000256" key="1">
    <source>
        <dbReference type="ARBA" id="ARBA00023015"/>
    </source>
</evidence>